<dbReference type="HOGENOM" id="CLU_135567_4_4_10"/>
<dbReference type="KEGG" id="fte:Fluta_3074"/>
<sequence>MSTEKNTNPSSENKTGSFKISGDWAKQSTQLKEKFTQLTDSDLKFEPGKENELLTRVETRLNKKRDEVINIINKCEV</sequence>
<dbReference type="InterPro" id="IPR036629">
    <property type="entry name" value="YjbJ_sf"/>
</dbReference>
<reference evidence="2 3" key="1">
    <citation type="journal article" date="2011" name="Stand. Genomic Sci.">
        <title>Complete genome sequence of the gliding freshwater bacterium Fluviicola taffensis type strain (RW262).</title>
        <authorList>
            <person name="Woyke T."/>
            <person name="Chertkov O."/>
            <person name="Lapidus A."/>
            <person name="Nolan M."/>
            <person name="Lucas S."/>
            <person name="Del Rio T.G."/>
            <person name="Tice H."/>
            <person name="Cheng J.F."/>
            <person name="Tapia R."/>
            <person name="Han C."/>
            <person name="Goodwin L."/>
            <person name="Pitluck S."/>
            <person name="Liolios K."/>
            <person name="Pagani I."/>
            <person name="Ivanova N."/>
            <person name="Huntemann M."/>
            <person name="Mavromatis K."/>
            <person name="Mikhailova N."/>
            <person name="Pati A."/>
            <person name="Chen A."/>
            <person name="Palaniappan K."/>
            <person name="Land M."/>
            <person name="Hauser L."/>
            <person name="Brambilla E.M."/>
            <person name="Rohde M."/>
            <person name="Mwirichia R."/>
            <person name="Sikorski J."/>
            <person name="Tindall B.J."/>
            <person name="Goker M."/>
            <person name="Bristow J."/>
            <person name="Eisen J.A."/>
            <person name="Markowitz V."/>
            <person name="Hugenholtz P."/>
            <person name="Klenk H.P."/>
            <person name="Kyrpides N.C."/>
        </authorList>
    </citation>
    <scope>NUCLEOTIDE SEQUENCE [LARGE SCALE GENOMIC DNA]</scope>
    <source>
        <strain evidence="3">DSM 16823 / RW262 / RW262</strain>
    </source>
</reference>
<dbReference type="SUPFAM" id="SSF69047">
    <property type="entry name" value="Hypothetical protein YjbJ"/>
    <property type="match status" value="1"/>
</dbReference>
<reference evidence="3" key="2">
    <citation type="submission" date="2011-02" db="EMBL/GenBank/DDBJ databases">
        <title>The complete genome of Fluviicola taffensis DSM 16823.</title>
        <authorList>
            <consortium name="US DOE Joint Genome Institute (JGI-PGF)"/>
            <person name="Lucas S."/>
            <person name="Copeland A."/>
            <person name="Lapidus A."/>
            <person name="Bruce D."/>
            <person name="Goodwin L."/>
            <person name="Pitluck S."/>
            <person name="Kyrpides N."/>
            <person name="Mavromatis K."/>
            <person name="Ivanova N."/>
            <person name="Mikhailova N."/>
            <person name="Pagani I."/>
            <person name="Chertkov O."/>
            <person name="Detter J.C."/>
            <person name="Han C."/>
            <person name="Tapia R."/>
            <person name="Land M."/>
            <person name="Hauser L."/>
            <person name="Markowitz V."/>
            <person name="Cheng J.-F."/>
            <person name="Hugenholtz P."/>
            <person name="Woyke T."/>
            <person name="Wu D."/>
            <person name="Tindall B."/>
            <person name="Pomrenke H.G."/>
            <person name="Brambilla E."/>
            <person name="Klenk H.-P."/>
            <person name="Eisen J.A."/>
        </authorList>
    </citation>
    <scope>NUCLEOTIDE SEQUENCE [LARGE SCALE GENOMIC DNA]</scope>
    <source>
        <strain evidence="3">DSM 16823 / RW262 / RW262</strain>
    </source>
</reference>
<protein>
    <recommendedName>
        <fullName evidence="4">General stress protein CsbD</fullName>
    </recommendedName>
</protein>
<evidence type="ECO:0000256" key="1">
    <source>
        <dbReference type="SAM" id="MobiDB-lite"/>
    </source>
</evidence>
<feature type="region of interest" description="Disordered" evidence="1">
    <location>
        <begin position="1"/>
        <end position="22"/>
    </location>
</feature>
<dbReference type="EMBL" id="CP002542">
    <property type="protein sequence ID" value="AEA45050.1"/>
    <property type="molecule type" value="Genomic_DNA"/>
</dbReference>
<proteinExistence type="predicted"/>
<name>F2IJZ1_FLUTR</name>
<accession>F2IJZ1</accession>
<keyword evidence="3" id="KW-1185">Reference proteome</keyword>
<organism evidence="2 3">
    <name type="scientific">Fluviicola taffensis (strain DSM 16823 / NCIMB 13979 / RW262)</name>
    <dbReference type="NCBI Taxonomy" id="755732"/>
    <lineage>
        <taxon>Bacteria</taxon>
        <taxon>Pseudomonadati</taxon>
        <taxon>Bacteroidota</taxon>
        <taxon>Flavobacteriia</taxon>
        <taxon>Flavobacteriales</taxon>
        <taxon>Crocinitomicaceae</taxon>
        <taxon>Fluviicola</taxon>
    </lineage>
</organism>
<dbReference type="RefSeq" id="WP_013687817.1">
    <property type="nucleotide sequence ID" value="NC_015321.1"/>
</dbReference>
<dbReference type="OrthoDB" id="9796058at2"/>
<feature type="compositionally biased region" description="Polar residues" evidence="1">
    <location>
        <begin position="1"/>
        <end position="18"/>
    </location>
</feature>
<evidence type="ECO:0008006" key="4">
    <source>
        <dbReference type="Google" id="ProtNLM"/>
    </source>
</evidence>
<gene>
    <name evidence="2" type="ordered locus">Fluta_3074</name>
</gene>
<dbReference type="AlphaFoldDB" id="F2IJZ1"/>
<evidence type="ECO:0000313" key="3">
    <source>
        <dbReference type="Proteomes" id="UP000007463"/>
    </source>
</evidence>
<dbReference type="Gene3D" id="1.10.1470.10">
    <property type="entry name" value="YjbJ"/>
    <property type="match status" value="1"/>
</dbReference>
<evidence type="ECO:0000313" key="2">
    <source>
        <dbReference type="EMBL" id="AEA45050.1"/>
    </source>
</evidence>
<dbReference type="Proteomes" id="UP000007463">
    <property type="component" value="Chromosome"/>
</dbReference>
<dbReference type="STRING" id="755732.Fluta_3074"/>
<dbReference type="eggNOG" id="COG3237">
    <property type="taxonomic scope" value="Bacteria"/>
</dbReference>